<proteinExistence type="predicted"/>
<comment type="caution">
    <text evidence="1">The sequence shown here is derived from an EMBL/GenBank/DDBJ whole genome shotgun (WGS) entry which is preliminary data.</text>
</comment>
<name>A0ABR6D631_9HYPH</name>
<evidence type="ECO:0000313" key="2">
    <source>
        <dbReference type="Proteomes" id="UP000565455"/>
    </source>
</evidence>
<evidence type="ECO:0000313" key="1">
    <source>
        <dbReference type="EMBL" id="MBA9061546.1"/>
    </source>
</evidence>
<organism evidence="1 2">
    <name type="scientific">Methylobacterium fujisawaense</name>
    <dbReference type="NCBI Taxonomy" id="107400"/>
    <lineage>
        <taxon>Bacteria</taxon>
        <taxon>Pseudomonadati</taxon>
        <taxon>Pseudomonadota</taxon>
        <taxon>Alphaproteobacteria</taxon>
        <taxon>Hyphomicrobiales</taxon>
        <taxon>Methylobacteriaceae</taxon>
        <taxon>Methylobacterium</taxon>
    </lineage>
</organism>
<gene>
    <name evidence="1" type="ORF">GGQ91_000907</name>
</gene>
<reference evidence="1 2" key="1">
    <citation type="submission" date="2020-08" db="EMBL/GenBank/DDBJ databases">
        <title>Genomic Encyclopedia of Type Strains, Phase IV (KMG-IV): sequencing the most valuable type-strain genomes for metagenomic binning, comparative biology and taxonomic classification.</title>
        <authorList>
            <person name="Goeker M."/>
        </authorList>
    </citation>
    <scope>NUCLEOTIDE SEQUENCE [LARGE SCALE GENOMIC DNA]</scope>
    <source>
        <strain evidence="1 2">DSM 5686</strain>
    </source>
</reference>
<dbReference type="EMBL" id="JACJIM010000001">
    <property type="protein sequence ID" value="MBA9061546.1"/>
    <property type="molecule type" value="Genomic_DNA"/>
</dbReference>
<protein>
    <submittedName>
        <fullName evidence="1">Uncharacterized protein</fullName>
    </submittedName>
</protein>
<accession>A0ABR6D631</accession>
<keyword evidence="2" id="KW-1185">Reference proteome</keyword>
<sequence>MGAVACAKVEPVRRRVGATGVQAPAVPGAVLAPTRTLQ</sequence>
<dbReference type="Proteomes" id="UP000565455">
    <property type="component" value="Unassembled WGS sequence"/>
</dbReference>